<dbReference type="InterPro" id="IPR000858">
    <property type="entry name" value="S_locus_glycoprot_dom"/>
</dbReference>
<dbReference type="AlphaFoldDB" id="A0A6P4B634"/>
<proteinExistence type="inferred from homology"/>
<keyword evidence="5" id="KW-0732">Signal</keyword>
<dbReference type="PANTHER" id="PTHR32444:SF234">
    <property type="entry name" value="RECEPTOR-LIKE SERINE_THREONINE-PROTEIN KINASE"/>
    <property type="match status" value="1"/>
</dbReference>
<evidence type="ECO:0000256" key="2">
    <source>
        <dbReference type="ARBA" id="ARBA00022527"/>
    </source>
</evidence>
<evidence type="ECO:0000256" key="12">
    <source>
        <dbReference type="ARBA" id="ARBA00023180"/>
    </source>
</evidence>
<keyword evidence="6 13" id="KW-0547">Nucleotide-binding</keyword>
<dbReference type="Gene3D" id="1.10.510.10">
    <property type="entry name" value="Transferase(Phosphotransferase) domain 1"/>
    <property type="match status" value="1"/>
</dbReference>
<evidence type="ECO:0000256" key="9">
    <source>
        <dbReference type="ARBA" id="ARBA00022989"/>
    </source>
</evidence>
<reference evidence="20" key="2">
    <citation type="submission" date="2025-08" db="UniProtKB">
        <authorList>
            <consortium name="RefSeq"/>
        </authorList>
    </citation>
    <scope>IDENTIFICATION</scope>
    <source>
        <tissue evidence="20">Seedling</tissue>
    </source>
</reference>
<dbReference type="GO" id="GO:0005524">
    <property type="term" value="F:ATP binding"/>
    <property type="evidence" value="ECO:0007669"/>
    <property type="project" value="UniProtKB-KW"/>
</dbReference>
<sequence>MPAYISKLQRTLAMTQRQEEEMGILSFTTFFVSTIILSSFSEYSIALDTISETQTITENSTLVSKSGEFELGFFSPGRSTNRYVGIWYKDIPGQIVVWVANRQNPINDSSGILMINSTGHVVLHGQMSSVVWSASPTQSVQAPILQLLDTGNLVLRDEKDENSHNYLWQSFDYPTDTLLPGMKLGWDLKTGLDRRIVSWKSPDDPSPGDFSWMIARYNYPEGQTWKASNKYYRDGPWNGLRFSGDPELKPNSLFTFEFVNHKDEVYYIFHLRNESVKTRMVVNQTYGYIRTRYAWNPGTQSWDVFSSMPRDNCDGYGLCGAYGNCVIWEAPVCQCLKGFKPKGNFMDWSQGCVRNKPLSCHDKHSSGFVKISGLKLPDTTYTWVNASLNLKECKAKCMSNCSCTAYTNSDISGKGSGCAMWFGNLIDIRELQVSGQDLYVRLDASELGGDGEHAVIIGVVIVAVFVVVCGVVLLARYIRQIRTRKYLKDNAETSAIIKNVNNENQAENMDVIFFDLDKIITATCNFSSNNKLGQGGFGPVYKGTLEDGKELAVKRLSRNSSQGVNEFKNEVALIAKLQHRNLVKLLGCCLQGEEKMLVYEYMPNNSLDHFIFDETKSKLIDWSKRFHIISGVARGLLYLHQDSRLRIIHRDLKTSNILLDTEMNPKISDFGLARAFGGDQSEGNTSRVVGTCGYMAPEYAVDGLFSVKSDVFSFGILLLEIISGKRNRGFYHLHHTINLIGHAWRLFKEGRSLELVDPCLKDSSDLSEVLRSIHISLLCVQEHPEDRPSMSHVVLMLGGESTLSQPKQPAFSVSKNTVATDSSSSKQESVSTNEITVTLLEPR</sequence>
<dbReference type="InterPro" id="IPR003609">
    <property type="entry name" value="Pan_app"/>
</dbReference>
<keyword evidence="8 13" id="KW-0067">ATP-binding</keyword>
<evidence type="ECO:0000256" key="14">
    <source>
        <dbReference type="SAM" id="MobiDB-lite"/>
    </source>
</evidence>
<keyword evidence="3 13" id="KW-0808">Transferase</keyword>
<comment type="catalytic activity">
    <reaction evidence="13">
        <text>L-threonyl-[protein] + ATP = O-phospho-L-threonyl-[protein] + ADP + H(+)</text>
        <dbReference type="Rhea" id="RHEA:46608"/>
        <dbReference type="Rhea" id="RHEA-COMP:11060"/>
        <dbReference type="Rhea" id="RHEA-COMP:11605"/>
        <dbReference type="ChEBI" id="CHEBI:15378"/>
        <dbReference type="ChEBI" id="CHEBI:30013"/>
        <dbReference type="ChEBI" id="CHEBI:30616"/>
        <dbReference type="ChEBI" id="CHEBI:61977"/>
        <dbReference type="ChEBI" id="CHEBI:456216"/>
        <dbReference type="EC" id="2.7.11.1"/>
    </reaction>
</comment>
<evidence type="ECO:0000256" key="15">
    <source>
        <dbReference type="SAM" id="Phobius"/>
    </source>
</evidence>
<keyword evidence="4 15" id="KW-0812">Transmembrane</keyword>
<dbReference type="CDD" id="cd14066">
    <property type="entry name" value="STKc_IRAK"/>
    <property type="match status" value="1"/>
</dbReference>
<reference evidence="19" key="1">
    <citation type="submission" date="2025-05" db="UniProtKB">
        <authorList>
            <consortium name="RefSeq"/>
        </authorList>
    </citation>
    <scope>NUCLEOTIDE SEQUENCE [LARGE SCALE GENOMIC DNA]</scope>
</reference>
<dbReference type="EC" id="2.7.11.1" evidence="13"/>
<comment type="catalytic activity">
    <reaction evidence="13">
        <text>L-seryl-[protein] + ATP = O-phospho-L-seryl-[protein] + ADP + H(+)</text>
        <dbReference type="Rhea" id="RHEA:17989"/>
        <dbReference type="Rhea" id="RHEA-COMP:9863"/>
        <dbReference type="Rhea" id="RHEA-COMP:11604"/>
        <dbReference type="ChEBI" id="CHEBI:15378"/>
        <dbReference type="ChEBI" id="CHEBI:29999"/>
        <dbReference type="ChEBI" id="CHEBI:30616"/>
        <dbReference type="ChEBI" id="CHEBI:83421"/>
        <dbReference type="ChEBI" id="CHEBI:456216"/>
        <dbReference type="EC" id="2.7.11.1"/>
    </reaction>
</comment>
<dbReference type="Pfam" id="PF01453">
    <property type="entry name" value="B_lectin"/>
    <property type="match status" value="1"/>
</dbReference>
<dbReference type="Pfam" id="PF08276">
    <property type="entry name" value="PAN_2"/>
    <property type="match status" value="1"/>
</dbReference>
<evidence type="ECO:0000256" key="11">
    <source>
        <dbReference type="ARBA" id="ARBA00023157"/>
    </source>
</evidence>
<dbReference type="GO" id="GO:0004674">
    <property type="term" value="F:protein serine/threonine kinase activity"/>
    <property type="evidence" value="ECO:0007669"/>
    <property type="project" value="UniProtKB-KW"/>
</dbReference>
<keyword evidence="11" id="KW-1015">Disulfide bond</keyword>
<dbReference type="PROSITE" id="PS50948">
    <property type="entry name" value="PAN"/>
    <property type="match status" value="1"/>
</dbReference>
<keyword evidence="7 13" id="KW-0418">Kinase</keyword>
<dbReference type="PANTHER" id="PTHR32444">
    <property type="entry name" value="BULB-TYPE LECTIN DOMAIN-CONTAINING PROTEIN"/>
    <property type="match status" value="1"/>
</dbReference>
<dbReference type="PROSITE" id="PS50011">
    <property type="entry name" value="PROTEIN_KINASE_DOM"/>
    <property type="match status" value="1"/>
</dbReference>
<protein>
    <recommendedName>
        <fullName evidence="13">Receptor-like serine/threonine-protein kinase</fullName>
        <ecNumber evidence="13">2.7.11.1</ecNumber>
    </recommendedName>
</protein>
<dbReference type="InterPro" id="IPR001480">
    <property type="entry name" value="Bulb-type_lectin_dom"/>
</dbReference>
<evidence type="ECO:0000256" key="1">
    <source>
        <dbReference type="ARBA" id="ARBA00004479"/>
    </source>
</evidence>
<dbReference type="PROSITE" id="PS00108">
    <property type="entry name" value="PROTEIN_KINASE_ST"/>
    <property type="match status" value="1"/>
</dbReference>
<feature type="compositionally biased region" description="Polar residues" evidence="14">
    <location>
        <begin position="803"/>
        <end position="836"/>
    </location>
</feature>
<comment type="similarity">
    <text evidence="13">Belongs to the protein kinase superfamily. Ser/Thr protein kinase family.</text>
</comment>
<dbReference type="KEGG" id="zju:107431162"/>
<dbReference type="Gene3D" id="2.90.10.10">
    <property type="entry name" value="Bulb-type lectin domain"/>
    <property type="match status" value="1"/>
</dbReference>
<dbReference type="Pfam" id="PF00954">
    <property type="entry name" value="S_locus_glycop"/>
    <property type="match status" value="1"/>
</dbReference>
<evidence type="ECO:0000256" key="5">
    <source>
        <dbReference type="ARBA" id="ARBA00022729"/>
    </source>
</evidence>
<dbReference type="Gene3D" id="3.50.4.10">
    <property type="entry name" value="Hepatocyte Growth Factor"/>
    <property type="match status" value="1"/>
</dbReference>
<dbReference type="InterPro" id="IPR011009">
    <property type="entry name" value="Kinase-like_dom_sf"/>
</dbReference>
<keyword evidence="12" id="KW-0325">Glycoprotein</keyword>
<keyword evidence="2 13" id="KW-0723">Serine/threonine-protein kinase</keyword>
<feature type="region of interest" description="Disordered" evidence="14">
    <location>
        <begin position="803"/>
        <end position="843"/>
    </location>
</feature>
<comment type="subcellular location">
    <subcellularLocation>
        <location evidence="1">Membrane</location>
        <topology evidence="1">Single-pass type I membrane protein</topology>
    </subcellularLocation>
</comment>
<dbReference type="Proteomes" id="UP001652623">
    <property type="component" value="Chromosome 1"/>
</dbReference>
<dbReference type="CDD" id="cd01098">
    <property type="entry name" value="PAN_AP_plant"/>
    <property type="match status" value="1"/>
</dbReference>
<evidence type="ECO:0000256" key="3">
    <source>
        <dbReference type="ARBA" id="ARBA00022679"/>
    </source>
</evidence>
<organism evidence="19 20">
    <name type="scientific">Ziziphus jujuba</name>
    <name type="common">Chinese jujube</name>
    <name type="synonym">Ziziphus sativa</name>
    <dbReference type="NCBI Taxonomy" id="326968"/>
    <lineage>
        <taxon>Eukaryota</taxon>
        <taxon>Viridiplantae</taxon>
        <taxon>Streptophyta</taxon>
        <taxon>Embryophyta</taxon>
        <taxon>Tracheophyta</taxon>
        <taxon>Spermatophyta</taxon>
        <taxon>Magnoliopsida</taxon>
        <taxon>eudicotyledons</taxon>
        <taxon>Gunneridae</taxon>
        <taxon>Pentapetalae</taxon>
        <taxon>rosids</taxon>
        <taxon>fabids</taxon>
        <taxon>Rosales</taxon>
        <taxon>Rhamnaceae</taxon>
        <taxon>Paliureae</taxon>
        <taxon>Ziziphus</taxon>
    </lineage>
</organism>
<dbReference type="SMART" id="SM00220">
    <property type="entry name" value="S_TKc"/>
    <property type="match status" value="1"/>
</dbReference>
<dbReference type="RefSeq" id="XP_015897530.3">
    <property type="nucleotide sequence ID" value="XM_016042044.4"/>
</dbReference>
<accession>A0A6P4B634</accession>
<gene>
    <name evidence="20" type="primary">LOC107431162</name>
</gene>
<evidence type="ECO:0000313" key="19">
    <source>
        <dbReference type="Proteomes" id="UP001652623"/>
    </source>
</evidence>
<dbReference type="GeneID" id="107431162"/>
<keyword evidence="9 15" id="KW-1133">Transmembrane helix</keyword>
<evidence type="ECO:0000256" key="6">
    <source>
        <dbReference type="ARBA" id="ARBA00022741"/>
    </source>
</evidence>
<dbReference type="GO" id="GO:0048544">
    <property type="term" value="P:recognition of pollen"/>
    <property type="evidence" value="ECO:0007669"/>
    <property type="project" value="InterPro"/>
</dbReference>
<keyword evidence="19" id="KW-1185">Reference proteome</keyword>
<feature type="transmembrane region" description="Helical" evidence="15">
    <location>
        <begin position="454"/>
        <end position="478"/>
    </location>
</feature>
<dbReference type="InterPro" id="IPR021820">
    <property type="entry name" value="S-locus_recpt_kinase_C"/>
</dbReference>
<dbReference type="PIRSF" id="PIRSF000641">
    <property type="entry name" value="SRK"/>
    <property type="match status" value="1"/>
</dbReference>
<evidence type="ECO:0000256" key="10">
    <source>
        <dbReference type="ARBA" id="ARBA00023136"/>
    </source>
</evidence>
<dbReference type="Pfam" id="PF11883">
    <property type="entry name" value="DUF3403"/>
    <property type="match status" value="1"/>
</dbReference>
<dbReference type="InterPro" id="IPR008271">
    <property type="entry name" value="Ser/Thr_kinase_AS"/>
</dbReference>
<dbReference type="InterPro" id="IPR024171">
    <property type="entry name" value="SRK-like_kinase"/>
</dbReference>
<dbReference type="InParanoid" id="A0A6P4B634"/>
<evidence type="ECO:0000256" key="4">
    <source>
        <dbReference type="ARBA" id="ARBA00022692"/>
    </source>
</evidence>
<evidence type="ECO:0000259" key="17">
    <source>
        <dbReference type="PROSITE" id="PS50927"/>
    </source>
</evidence>
<dbReference type="SUPFAM" id="SSF51110">
    <property type="entry name" value="alpha-D-mannose-specific plant lectins"/>
    <property type="match status" value="1"/>
</dbReference>
<dbReference type="InterPro" id="IPR001245">
    <property type="entry name" value="Ser-Thr/Tyr_kinase_cat_dom"/>
</dbReference>
<dbReference type="SUPFAM" id="SSF56112">
    <property type="entry name" value="Protein kinase-like (PK-like)"/>
    <property type="match status" value="1"/>
</dbReference>
<evidence type="ECO:0000256" key="8">
    <source>
        <dbReference type="ARBA" id="ARBA00022840"/>
    </source>
</evidence>
<evidence type="ECO:0000259" key="16">
    <source>
        <dbReference type="PROSITE" id="PS50011"/>
    </source>
</evidence>
<dbReference type="Pfam" id="PF07714">
    <property type="entry name" value="PK_Tyr_Ser-Thr"/>
    <property type="match status" value="1"/>
</dbReference>
<evidence type="ECO:0000256" key="7">
    <source>
        <dbReference type="ARBA" id="ARBA00022777"/>
    </source>
</evidence>
<dbReference type="CDD" id="cd00028">
    <property type="entry name" value="B_lectin"/>
    <property type="match status" value="1"/>
</dbReference>
<feature type="domain" description="Bulb-type lectin" evidence="17">
    <location>
        <begin position="47"/>
        <end position="168"/>
    </location>
</feature>
<dbReference type="SMART" id="SM00108">
    <property type="entry name" value="B_lectin"/>
    <property type="match status" value="1"/>
</dbReference>
<evidence type="ECO:0000256" key="13">
    <source>
        <dbReference type="PIRNR" id="PIRNR000641"/>
    </source>
</evidence>
<dbReference type="PROSITE" id="PS50927">
    <property type="entry name" value="BULB_LECTIN"/>
    <property type="match status" value="1"/>
</dbReference>
<feature type="domain" description="Protein kinase" evidence="16">
    <location>
        <begin position="526"/>
        <end position="811"/>
    </location>
</feature>
<dbReference type="Gene3D" id="3.30.200.20">
    <property type="entry name" value="Phosphorylase Kinase, domain 1"/>
    <property type="match status" value="1"/>
</dbReference>
<dbReference type="GO" id="GO:0016020">
    <property type="term" value="C:membrane"/>
    <property type="evidence" value="ECO:0007669"/>
    <property type="project" value="UniProtKB-SubCell"/>
</dbReference>
<keyword evidence="10 15" id="KW-0472">Membrane</keyword>
<evidence type="ECO:0000313" key="20">
    <source>
        <dbReference type="RefSeq" id="XP_015897530.3"/>
    </source>
</evidence>
<dbReference type="InterPro" id="IPR000719">
    <property type="entry name" value="Prot_kinase_dom"/>
</dbReference>
<feature type="domain" description="Apple" evidence="18">
    <location>
        <begin position="360"/>
        <end position="444"/>
    </location>
</feature>
<dbReference type="SMART" id="SM00473">
    <property type="entry name" value="PAN_AP"/>
    <property type="match status" value="1"/>
</dbReference>
<dbReference type="InterPro" id="IPR036426">
    <property type="entry name" value="Bulb-type_lectin_dom_sf"/>
</dbReference>
<name>A0A6P4B634_ZIZJJ</name>
<evidence type="ECO:0000259" key="18">
    <source>
        <dbReference type="PROSITE" id="PS50948"/>
    </source>
</evidence>